<dbReference type="InterPro" id="IPR036390">
    <property type="entry name" value="WH_DNA-bd_sf"/>
</dbReference>
<evidence type="ECO:0000313" key="2">
    <source>
        <dbReference type="Proteomes" id="UP000199337"/>
    </source>
</evidence>
<reference evidence="2" key="1">
    <citation type="submission" date="2016-10" db="EMBL/GenBank/DDBJ databases">
        <authorList>
            <person name="Varghese N."/>
            <person name="Submissions S."/>
        </authorList>
    </citation>
    <scope>NUCLEOTIDE SEQUENCE [LARGE SCALE GENOMIC DNA]</scope>
    <source>
        <strain evidence="2">DSM 17038</strain>
    </source>
</reference>
<organism evidence="1 2">
    <name type="scientific">Desulfotruncus arcticus DSM 17038</name>
    <dbReference type="NCBI Taxonomy" id="1121424"/>
    <lineage>
        <taxon>Bacteria</taxon>
        <taxon>Bacillati</taxon>
        <taxon>Bacillota</taxon>
        <taxon>Clostridia</taxon>
        <taxon>Eubacteriales</taxon>
        <taxon>Desulfallaceae</taxon>
        <taxon>Desulfotruncus</taxon>
    </lineage>
</organism>
<dbReference type="InterPro" id="IPR036388">
    <property type="entry name" value="WH-like_DNA-bd_sf"/>
</dbReference>
<dbReference type="AlphaFoldDB" id="A0A1I2ZMZ2"/>
<keyword evidence="2" id="KW-1185">Reference proteome</keyword>
<dbReference type="SUPFAM" id="SSF46785">
    <property type="entry name" value="Winged helix' DNA-binding domain"/>
    <property type="match status" value="1"/>
</dbReference>
<evidence type="ECO:0000313" key="1">
    <source>
        <dbReference type="EMBL" id="SFH39025.1"/>
    </source>
</evidence>
<gene>
    <name evidence="1" type="ORF">SAMN05660649_05025</name>
</gene>
<dbReference type="EMBL" id="FOOX01000032">
    <property type="protein sequence ID" value="SFH39025.1"/>
    <property type="molecule type" value="Genomic_DNA"/>
</dbReference>
<evidence type="ECO:0008006" key="3">
    <source>
        <dbReference type="Google" id="ProtNLM"/>
    </source>
</evidence>
<sequence>MLNNDDYQIYKAILWFIVDNEKMPSIQDLSVKLNMPPNQIRPRLQILETEGLIKSQANGIKIIKDLIWCNRRDRPCYS</sequence>
<name>A0A1I2ZMZ2_9FIRM</name>
<accession>A0A1I2ZMZ2</accession>
<proteinExistence type="predicted"/>
<protein>
    <recommendedName>
        <fullName evidence="3">LexA DNA binding domain-containing protein</fullName>
    </recommendedName>
</protein>
<dbReference type="Proteomes" id="UP000199337">
    <property type="component" value="Unassembled WGS sequence"/>
</dbReference>
<dbReference type="Gene3D" id="1.10.10.10">
    <property type="entry name" value="Winged helix-like DNA-binding domain superfamily/Winged helix DNA-binding domain"/>
    <property type="match status" value="1"/>
</dbReference>